<evidence type="ECO:0000259" key="10">
    <source>
        <dbReference type="Pfam" id="PF10502"/>
    </source>
</evidence>
<feature type="active site" evidence="7">
    <location>
        <position position="111"/>
    </location>
</feature>
<feature type="domain" description="Peptidase S26" evidence="10">
    <location>
        <begin position="19"/>
        <end position="228"/>
    </location>
</feature>
<evidence type="ECO:0000256" key="2">
    <source>
        <dbReference type="ARBA" id="ARBA00009370"/>
    </source>
</evidence>
<evidence type="ECO:0000256" key="1">
    <source>
        <dbReference type="ARBA" id="ARBA00000677"/>
    </source>
</evidence>
<dbReference type="InterPro" id="IPR019756">
    <property type="entry name" value="Pept_S26A_signal_pept_1_Ser-AS"/>
</dbReference>
<gene>
    <name evidence="11" type="ORF">GCM10011611_01170</name>
</gene>
<dbReference type="EMBL" id="BMJQ01000001">
    <property type="protein sequence ID" value="GGE99353.1"/>
    <property type="molecule type" value="Genomic_DNA"/>
</dbReference>
<dbReference type="NCBIfam" id="TIGR02227">
    <property type="entry name" value="sigpep_I_bact"/>
    <property type="match status" value="1"/>
</dbReference>
<dbReference type="AlphaFoldDB" id="A0A8J2YP88"/>
<dbReference type="InterPro" id="IPR000223">
    <property type="entry name" value="Pept_S26A_signal_pept_1"/>
</dbReference>
<dbReference type="CDD" id="cd06530">
    <property type="entry name" value="S26_SPase_I"/>
    <property type="match status" value="1"/>
</dbReference>
<evidence type="ECO:0000256" key="6">
    <source>
        <dbReference type="ARBA" id="ARBA00022801"/>
    </source>
</evidence>
<comment type="similarity">
    <text evidence="2 9">Belongs to the peptidase S26 family.</text>
</comment>
<evidence type="ECO:0000313" key="11">
    <source>
        <dbReference type="EMBL" id="GGE99353.1"/>
    </source>
</evidence>
<dbReference type="InterPro" id="IPR019758">
    <property type="entry name" value="Pept_S26A_signal_pept_1_CS"/>
</dbReference>
<dbReference type="GO" id="GO:0004252">
    <property type="term" value="F:serine-type endopeptidase activity"/>
    <property type="evidence" value="ECO:0007669"/>
    <property type="project" value="InterPro"/>
</dbReference>
<dbReference type="InterPro" id="IPR019757">
    <property type="entry name" value="Pept_S26A_signal_pept_1_Lys-AS"/>
</dbReference>
<feature type="active site" evidence="7">
    <location>
        <position position="49"/>
    </location>
</feature>
<evidence type="ECO:0000256" key="3">
    <source>
        <dbReference type="ARBA" id="ARBA00013208"/>
    </source>
</evidence>
<comment type="subcellular location">
    <subcellularLocation>
        <location evidence="9">Membrane</location>
        <topology evidence="9">Single-pass type II membrane protein</topology>
    </subcellularLocation>
</comment>
<comment type="catalytic activity">
    <reaction evidence="1 8">
        <text>Cleavage of hydrophobic, N-terminal signal or leader sequences from secreted and periplasmic proteins.</text>
        <dbReference type="EC" id="3.4.21.89"/>
    </reaction>
</comment>
<keyword evidence="6 8" id="KW-0378">Hydrolase</keyword>
<keyword evidence="12" id="KW-1185">Reference proteome</keyword>
<dbReference type="PROSITE" id="PS00761">
    <property type="entry name" value="SPASE_I_3"/>
    <property type="match status" value="1"/>
</dbReference>
<dbReference type="SUPFAM" id="SSF51306">
    <property type="entry name" value="LexA/Signal peptidase"/>
    <property type="match status" value="1"/>
</dbReference>
<dbReference type="GO" id="GO:0009003">
    <property type="term" value="F:signal peptidase activity"/>
    <property type="evidence" value="ECO:0007669"/>
    <property type="project" value="UniProtKB-EC"/>
</dbReference>
<evidence type="ECO:0000256" key="5">
    <source>
        <dbReference type="ARBA" id="ARBA00022670"/>
    </source>
</evidence>
<dbReference type="RefSeq" id="WP_189041348.1">
    <property type="nucleotide sequence ID" value="NZ_BMJQ01000001.1"/>
</dbReference>
<reference evidence="11" key="1">
    <citation type="journal article" date="2014" name="Int. J. Syst. Evol. Microbiol.">
        <title>Complete genome sequence of Corynebacterium casei LMG S-19264T (=DSM 44701T), isolated from a smear-ripened cheese.</title>
        <authorList>
            <consortium name="US DOE Joint Genome Institute (JGI-PGF)"/>
            <person name="Walter F."/>
            <person name="Albersmeier A."/>
            <person name="Kalinowski J."/>
            <person name="Ruckert C."/>
        </authorList>
    </citation>
    <scope>NUCLEOTIDE SEQUENCE</scope>
    <source>
        <strain evidence="11">CGMCC 1.15725</strain>
    </source>
</reference>
<dbReference type="Proteomes" id="UP000646365">
    <property type="component" value="Unassembled WGS sequence"/>
</dbReference>
<dbReference type="Gene3D" id="2.10.109.10">
    <property type="entry name" value="Umud Fragment, subunit A"/>
    <property type="match status" value="1"/>
</dbReference>
<dbReference type="InterPro" id="IPR036286">
    <property type="entry name" value="LexA/Signal_pep-like_sf"/>
</dbReference>
<evidence type="ECO:0000256" key="8">
    <source>
        <dbReference type="RuleBase" id="RU003993"/>
    </source>
</evidence>
<proteinExistence type="inferred from homology"/>
<organism evidence="11 12">
    <name type="scientific">Aliidongia dinghuensis</name>
    <dbReference type="NCBI Taxonomy" id="1867774"/>
    <lineage>
        <taxon>Bacteria</taxon>
        <taxon>Pseudomonadati</taxon>
        <taxon>Pseudomonadota</taxon>
        <taxon>Alphaproteobacteria</taxon>
        <taxon>Rhodospirillales</taxon>
        <taxon>Dongiaceae</taxon>
        <taxon>Aliidongia</taxon>
    </lineage>
</organism>
<sequence>MGDRSTGKTVTSKRKGEWRSTIATLVVTLLCVLTIRTVAAEPFVVPSGSMVPTLLVGDELVAAKYPYGIGKYSSPIGLMPDFDGRIAGHAPERGDVILFRLPRDPEQTYVKRLVGLPGDRIQMKAGRLLINGVALTRRAVGSYEAMLDGKHYHFTRYVETLPGGREHPILKRDGGSPLDDTVEFTVPARHYFMMGDNRDMSLDSRVPAEAGGVGFVPEENLVGRADRVLYSRDPAVAAWDLADWREIFRSDRFLGRID</sequence>
<dbReference type="Pfam" id="PF10502">
    <property type="entry name" value="Peptidase_S26"/>
    <property type="match status" value="1"/>
</dbReference>
<dbReference type="PRINTS" id="PR00727">
    <property type="entry name" value="LEADERPTASE"/>
</dbReference>
<dbReference type="GO" id="GO:0006465">
    <property type="term" value="P:signal peptide processing"/>
    <property type="evidence" value="ECO:0007669"/>
    <property type="project" value="InterPro"/>
</dbReference>
<dbReference type="GO" id="GO:0016020">
    <property type="term" value="C:membrane"/>
    <property type="evidence" value="ECO:0007669"/>
    <property type="project" value="UniProtKB-SubCell"/>
</dbReference>
<evidence type="ECO:0000256" key="4">
    <source>
        <dbReference type="ARBA" id="ARBA00019232"/>
    </source>
</evidence>
<dbReference type="PANTHER" id="PTHR43390">
    <property type="entry name" value="SIGNAL PEPTIDASE I"/>
    <property type="match status" value="1"/>
</dbReference>
<dbReference type="PROSITE" id="PS00501">
    <property type="entry name" value="SPASE_I_1"/>
    <property type="match status" value="1"/>
</dbReference>
<dbReference type="PANTHER" id="PTHR43390:SF1">
    <property type="entry name" value="CHLOROPLAST PROCESSING PEPTIDASE"/>
    <property type="match status" value="1"/>
</dbReference>
<dbReference type="PROSITE" id="PS00760">
    <property type="entry name" value="SPASE_I_2"/>
    <property type="match status" value="1"/>
</dbReference>
<name>A0A8J2YP88_9PROT</name>
<dbReference type="EC" id="3.4.21.89" evidence="3 8"/>
<accession>A0A8J2YP88</accession>
<reference evidence="11" key="2">
    <citation type="submission" date="2020-09" db="EMBL/GenBank/DDBJ databases">
        <authorList>
            <person name="Sun Q."/>
            <person name="Zhou Y."/>
        </authorList>
    </citation>
    <scope>NUCLEOTIDE SEQUENCE</scope>
    <source>
        <strain evidence="11">CGMCC 1.15725</strain>
    </source>
</reference>
<evidence type="ECO:0000256" key="7">
    <source>
        <dbReference type="PIRSR" id="PIRSR600223-1"/>
    </source>
</evidence>
<evidence type="ECO:0000256" key="9">
    <source>
        <dbReference type="RuleBase" id="RU362042"/>
    </source>
</evidence>
<comment type="caution">
    <text evidence="11">The sequence shown here is derived from an EMBL/GenBank/DDBJ whole genome shotgun (WGS) entry which is preliminary data.</text>
</comment>
<protein>
    <recommendedName>
        <fullName evidence="4 8">Signal peptidase I</fullName>
        <ecNumber evidence="3 8">3.4.21.89</ecNumber>
    </recommendedName>
</protein>
<evidence type="ECO:0000313" key="12">
    <source>
        <dbReference type="Proteomes" id="UP000646365"/>
    </source>
</evidence>
<keyword evidence="5 8" id="KW-0645">Protease</keyword>
<dbReference type="InterPro" id="IPR019533">
    <property type="entry name" value="Peptidase_S26"/>
</dbReference>